<evidence type="ECO:0000313" key="3">
    <source>
        <dbReference type="EMBL" id="NEU76895.1"/>
    </source>
</evidence>
<name>A0A846HHQ3_9CYAN</name>
<sequence length="214" mass="22597">MIFNSLKVWLFPLALTLVGVCSNAARATAQTIYPLSSDYRTTVNITPIAGDISQVFEVGVSDDAPYGLELYKGLTYSVLDSKGNLTFNNNPEAFGVQGYPLGYIQFGDGTNKLFGTSDASAAVNFDNLTAKGSGLVYITGGEGIFKNATATLLFSEDDIVNLGSTITLNGLAKVSGSIKVSQKVPEPTTTTAVIGMGLIGVAFLRRRSRLQSTS</sequence>
<evidence type="ECO:0000259" key="2">
    <source>
        <dbReference type="Pfam" id="PF07589"/>
    </source>
</evidence>
<feature type="chain" id="PRO_5032522245" evidence="1">
    <location>
        <begin position="28"/>
        <end position="214"/>
    </location>
</feature>
<proteinExistence type="predicted"/>
<dbReference type="InterPro" id="IPR013424">
    <property type="entry name" value="Ice-binding_C"/>
</dbReference>
<organism evidence="3 4">
    <name type="scientific">Hassallia byssoidea VB512170</name>
    <dbReference type="NCBI Taxonomy" id="1304833"/>
    <lineage>
        <taxon>Bacteria</taxon>
        <taxon>Bacillati</taxon>
        <taxon>Cyanobacteriota</taxon>
        <taxon>Cyanophyceae</taxon>
        <taxon>Nostocales</taxon>
        <taxon>Tolypothrichaceae</taxon>
        <taxon>Hassallia</taxon>
    </lineage>
</organism>
<dbReference type="Pfam" id="PF07589">
    <property type="entry name" value="PEP-CTERM"/>
    <property type="match status" value="1"/>
</dbReference>
<feature type="domain" description="Ice-binding protein C-terminal" evidence="2">
    <location>
        <begin position="184"/>
        <end position="207"/>
    </location>
</feature>
<reference evidence="3 4" key="1">
    <citation type="journal article" date="2015" name="Genome Announc.">
        <title>Draft Genome Sequence of Cyanobacterium Hassallia byssoidea Strain VB512170, Isolated from Monuments in India.</title>
        <authorList>
            <person name="Singh D."/>
            <person name="Chandrababunaidu M.M."/>
            <person name="Panda A."/>
            <person name="Sen D."/>
            <person name="Bhattacharyya S."/>
            <person name="Adhikary S.P."/>
            <person name="Tripathy S."/>
        </authorList>
    </citation>
    <scope>NUCLEOTIDE SEQUENCE [LARGE SCALE GENOMIC DNA]</scope>
    <source>
        <strain evidence="3 4">VB512170</strain>
    </source>
</reference>
<protein>
    <submittedName>
        <fullName evidence="3">PEP-CTERM sorting domain-containing protein</fullName>
    </submittedName>
</protein>
<accession>A0A846HHQ3</accession>
<gene>
    <name evidence="3" type="ORF">PI95_031455</name>
</gene>
<evidence type="ECO:0000313" key="4">
    <source>
        <dbReference type="Proteomes" id="UP000031549"/>
    </source>
</evidence>
<comment type="caution">
    <text evidence="3">The sequence shown here is derived from an EMBL/GenBank/DDBJ whole genome shotgun (WGS) entry which is preliminary data.</text>
</comment>
<keyword evidence="4" id="KW-1185">Reference proteome</keyword>
<dbReference type="RefSeq" id="WP_039747457.1">
    <property type="nucleotide sequence ID" value="NZ_JTCM02000139.1"/>
</dbReference>
<keyword evidence="1" id="KW-0732">Signal</keyword>
<evidence type="ECO:0000256" key="1">
    <source>
        <dbReference type="SAM" id="SignalP"/>
    </source>
</evidence>
<dbReference type="AlphaFoldDB" id="A0A846HHQ3"/>
<feature type="signal peptide" evidence="1">
    <location>
        <begin position="1"/>
        <end position="27"/>
    </location>
</feature>
<dbReference type="Proteomes" id="UP000031549">
    <property type="component" value="Unassembled WGS sequence"/>
</dbReference>
<dbReference type="EMBL" id="JTCM02000139">
    <property type="protein sequence ID" value="NEU76895.1"/>
    <property type="molecule type" value="Genomic_DNA"/>
</dbReference>